<evidence type="ECO:0000313" key="7">
    <source>
        <dbReference type="Proteomes" id="UP001188597"/>
    </source>
</evidence>
<feature type="domain" description="Cupin type-1" evidence="5">
    <location>
        <begin position="6"/>
        <end position="73"/>
    </location>
</feature>
<keyword evidence="7" id="KW-1185">Reference proteome</keyword>
<dbReference type="InterPro" id="IPR014710">
    <property type="entry name" value="RmlC-like_jellyroll"/>
</dbReference>
<protein>
    <recommendedName>
        <fullName evidence="5">Cupin type-1 domain-containing protein</fullName>
    </recommendedName>
</protein>
<dbReference type="Gene3D" id="2.60.120.10">
    <property type="entry name" value="Jelly Rolls"/>
    <property type="match status" value="1"/>
</dbReference>
<evidence type="ECO:0000256" key="3">
    <source>
        <dbReference type="ARBA" id="ARBA00023129"/>
    </source>
</evidence>
<accession>A0AA89APV0</accession>
<keyword evidence="4" id="KW-1015">Disulfide bond</keyword>
<dbReference type="InterPro" id="IPR050253">
    <property type="entry name" value="Seed_Storage-Functional"/>
</dbReference>
<evidence type="ECO:0000313" key="6">
    <source>
        <dbReference type="EMBL" id="KAK3010547.1"/>
    </source>
</evidence>
<gene>
    <name evidence="6" type="ORF">RJ639_011158</name>
</gene>
<dbReference type="Proteomes" id="UP001188597">
    <property type="component" value="Unassembled WGS sequence"/>
</dbReference>
<dbReference type="PANTHER" id="PTHR31189:SF54">
    <property type="entry name" value="11S GLOBULIN SEED STORAGE PROTEIN 2-LIKE"/>
    <property type="match status" value="1"/>
</dbReference>
<dbReference type="EMBL" id="JAVXUP010001532">
    <property type="protein sequence ID" value="KAK3010547.1"/>
    <property type="molecule type" value="Genomic_DNA"/>
</dbReference>
<keyword evidence="2" id="KW-0758">Storage protein</keyword>
<dbReference type="SUPFAM" id="SSF51182">
    <property type="entry name" value="RmlC-like cupins"/>
    <property type="match status" value="1"/>
</dbReference>
<dbReference type="GO" id="GO:0045735">
    <property type="term" value="F:nutrient reservoir activity"/>
    <property type="evidence" value="ECO:0007669"/>
    <property type="project" value="UniProtKB-KW"/>
</dbReference>
<evidence type="ECO:0000256" key="1">
    <source>
        <dbReference type="ARBA" id="ARBA00007178"/>
    </source>
</evidence>
<comment type="caution">
    <text evidence="6">The sequence shown here is derived from an EMBL/GenBank/DDBJ whole genome shotgun (WGS) entry which is preliminary data.</text>
</comment>
<sequence length="74" mass="8247">MKIKENIANPEHADVYSARGGRISTINSLNLPILRKLQLSAERGVLYRNAMVAPHWNVNAHSVMFVTGGSARFR</sequence>
<evidence type="ECO:0000256" key="4">
    <source>
        <dbReference type="ARBA" id="ARBA00023157"/>
    </source>
</evidence>
<dbReference type="InterPro" id="IPR011051">
    <property type="entry name" value="RmlC_Cupin_sf"/>
</dbReference>
<dbReference type="InterPro" id="IPR006044">
    <property type="entry name" value="11S_seedstore_pln"/>
</dbReference>
<organism evidence="6 7">
    <name type="scientific">Escallonia herrerae</name>
    <dbReference type="NCBI Taxonomy" id="1293975"/>
    <lineage>
        <taxon>Eukaryota</taxon>
        <taxon>Viridiplantae</taxon>
        <taxon>Streptophyta</taxon>
        <taxon>Embryophyta</taxon>
        <taxon>Tracheophyta</taxon>
        <taxon>Spermatophyta</taxon>
        <taxon>Magnoliopsida</taxon>
        <taxon>eudicotyledons</taxon>
        <taxon>Gunneridae</taxon>
        <taxon>Pentapetalae</taxon>
        <taxon>asterids</taxon>
        <taxon>campanulids</taxon>
        <taxon>Escalloniales</taxon>
        <taxon>Escalloniaceae</taxon>
        <taxon>Escallonia</taxon>
    </lineage>
</organism>
<comment type="similarity">
    <text evidence="1">Belongs to the 11S seed storage protein (globulins) family.</text>
</comment>
<reference evidence="6" key="1">
    <citation type="submission" date="2022-12" db="EMBL/GenBank/DDBJ databases">
        <title>Draft genome assemblies for two species of Escallonia (Escalloniales).</title>
        <authorList>
            <person name="Chanderbali A."/>
            <person name="Dervinis C."/>
            <person name="Anghel I."/>
            <person name="Soltis D."/>
            <person name="Soltis P."/>
            <person name="Zapata F."/>
        </authorList>
    </citation>
    <scope>NUCLEOTIDE SEQUENCE</scope>
    <source>
        <strain evidence="6">UCBG64.0493</strain>
        <tissue evidence="6">Leaf</tissue>
    </source>
</reference>
<dbReference type="AlphaFoldDB" id="A0AA89APV0"/>
<evidence type="ECO:0000259" key="5">
    <source>
        <dbReference type="Pfam" id="PF00190"/>
    </source>
</evidence>
<dbReference type="Pfam" id="PF00190">
    <property type="entry name" value="Cupin_1"/>
    <property type="match status" value="1"/>
</dbReference>
<keyword evidence="3" id="KW-0708">Seed storage protein</keyword>
<dbReference type="PRINTS" id="PR00439">
    <property type="entry name" value="11SGLOBULIN"/>
</dbReference>
<name>A0AA89APV0_9ASTE</name>
<proteinExistence type="inferred from homology"/>
<evidence type="ECO:0000256" key="2">
    <source>
        <dbReference type="ARBA" id="ARBA00022761"/>
    </source>
</evidence>
<dbReference type="PANTHER" id="PTHR31189">
    <property type="entry name" value="OS03G0336100 PROTEIN-RELATED"/>
    <property type="match status" value="1"/>
</dbReference>
<dbReference type="InterPro" id="IPR006045">
    <property type="entry name" value="Cupin_1"/>
</dbReference>